<dbReference type="PANTHER" id="PTHR11614">
    <property type="entry name" value="PHOSPHOLIPASE-RELATED"/>
    <property type="match status" value="1"/>
</dbReference>
<dbReference type="EMBL" id="JADQDQ010000018">
    <property type="protein sequence ID" value="MBF9239801.1"/>
    <property type="molecule type" value="Genomic_DNA"/>
</dbReference>
<dbReference type="Pfam" id="PF12146">
    <property type="entry name" value="Hydrolase_4"/>
    <property type="match status" value="1"/>
</dbReference>
<keyword evidence="2" id="KW-0378">Hydrolase</keyword>
<dbReference type="RefSeq" id="WP_196284151.1">
    <property type="nucleotide sequence ID" value="NZ_JADQDQ010000018.1"/>
</dbReference>
<feature type="domain" description="Serine aminopeptidase S33" evidence="1">
    <location>
        <begin position="45"/>
        <end position="247"/>
    </location>
</feature>
<dbReference type="InterPro" id="IPR051044">
    <property type="entry name" value="MAG_DAG_Lipase"/>
</dbReference>
<dbReference type="SUPFAM" id="SSF53474">
    <property type="entry name" value="alpha/beta-Hydrolases"/>
    <property type="match status" value="1"/>
</dbReference>
<dbReference type="Gene3D" id="3.40.50.1820">
    <property type="entry name" value="alpha/beta hydrolase"/>
    <property type="match status" value="1"/>
</dbReference>
<proteinExistence type="predicted"/>
<dbReference type="GO" id="GO:0016787">
    <property type="term" value="F:hydrolase activity"/>
    <property type="evidence" value="ECO:0007669"/>
    <property type="project" value="UniProtKB-KW"/>
</dbReference>
<evidence type="ECO:0000259" key="1">
    <source>
        <dbReference type="Pfam" id="PF12146"/>
    </source>
</evidence>
<evidence type="ECO:0000313" key="2">
    <source>
        <dbReference type="EMBL" id="MBF9239801.1"/>
    </source>
</evidence>
<sequence>MHTTSYHPDVLGLPFEQLVLPQLPDYEGAVQSTLVRLRNSTHGTKAVLYLHGFNDYFFQEEMARRYQEHGYRFYALDLRKYGRSLLPHQLANNVRDLREYYADIDAALAVLRAEGCAMVILSGHSTGGLIAALYAQEGSQRHTLAALVLNSPFLAFAQGWMARHLAVPFAAAVGRLAPNLKVPGSLPIHYGASLHRQYRGEWGYDLAWKPVKVFPITMGWLRAIHTAHRRLQRGEELTLPVLVLHSDRSVRGNGWSEEYFCADGVLRVRDIETLSPRLGKRVTVTSIAGGIHDLVLSPLLVREQVYEKMFTWLTHTLG</sequence>
<protein>
    <submittedName>
        <fullName evidence="2">Alpha/beta hydrolase</fullName>
    </submittedName>
</protein>
<dbReference type="InterPro" id="IPR029058">
    <property type="entry name" value="AB_hydrolase_fold"/>
</dbReference>
<dbReference type="InterPro" id="IPR022742">
    <property type="entry name" value="Hydrolase_4"/>
</dbReference>
<comment type="caution">
    <text evidence="2">The sequence shown here is derived from an EMBL/GenBank/DDBJ whole genome shotgun (WGS) entry which is preliminary data.</text>
</comment>
<evidence type="ECO:0000313" key="3">
    <source>
        <dbReference type="Proteomes" id="UP000597617"/>
    </source>
</evidence>
<name>A0ABS0INA0_9BACT</name>
<accession>A0ABS0INA0</accession>
<keyword evidence="3" id="KW-1185">Reference proteome</keyword>
<dbReference type="Proteomes" id="UP000597617">
    <property type="component" value="Unassembled WGS sequence"/>
</dbReference>
<organism evidence="2 3">
    <name type="scientific">Hymenobacter jeongseonensis</name>
    <dbReference type="NCBI Taxonomy" id="2791027"/>
    <lineage>
        <taxon>Bacteria</taxon>
        <taxon>Pseudomonadati</taxon>
        <taxon>Bacteroidota</taxon>
        <taxon>Cytophagia</taxon>
        <taxon>Cytophagales</taxon>
        <taxon>Hymenobacteraceae</taxon>
        <taxon>Hymenobacter</taxon>
    </lineage>
</organism>
<reference evidence="2 3" key="1">
    <citation type="submission" date="2020-11" db="EMBL/GenBank/DDBJ databases">
        <authorList>
            <person name="Kim M.K."/>
        </authorList>
    </citation>
    <scope>NUCLEOTIDE SEQUENCE [LARGE SCALE GENOMIC DNA]</scope>
    <source>
        <strain evidence="2 3">BT683</strain>
    </source>
</reference>
<gene>
    <name evidence="2" type="ORF">I2I05_20575</name>
</gene>